<proteinExistence type="predicted"/>
<organism evidence="2 3">
    <name type="scientific">Halalkalibacter suaedae</name>
    <dbReference type="NCBI Taxonomy" id="2822140"/>
    <lineage>
        <taxon>Bacteria</taxon>
        <taxon>Bacillati</taxon>
        <taxon>Bacillota</taxon>
        <taxon>Bacilli</taxon>
        <taxon>Bacillales</taxon>
        <taxon>Bacillaceae</taxon>
        <taxon>Halalkalibacter</taxon>
    </lineage>
</organism>
<evidence type="ECO:0000256" key="1">
    <source>
        <dbReference type="SAM" id="Phobius"/>
    </source>
</evidence>
<gene>
    <name evidence="2" type="ORF">J7W16_11270</name>
</gene>
<keyword evidence="1" id="KW-1133">Transmembrane helix</keyword>
<reference evidence="2" key="1">
    <citation type="submission" date="2021-03" db="EMBL/GenBank/DDBJ databases">
        <title>Bacillus suaedae sp. nov., isolated from Suaeda aralocaspica.</title>
        <authorList>
            <person name="Lei R.F.R."/>
        </authorList>
    </citation>
    <scope>NUCLEOTIDE SEQUENCE</scope>
    <source>
        <strain evidence="2">YZJH907-2</strain>
    </source>
</reference>
<protein>
    <submittedName>
        <fullName evidence="2">Uncharacterized protein</fullName>
    </submittedName>
</protein>
<evidence type="ECO:0000313" key="3">
    <source>
        <dbReference type="Proteomes" id="UP000678228"/>
    </source>
</evidence>
<keyword evidence="1" id="KW-0472">Membrane</keyword>
<feature type="transmembrane region" description="Helical" evidence="1">
    <location>
        <begin position="6"/>
        <end position="29"/>
    </location>
</feature>
<dbReference type="Proteomes" id="UP000678228">
    <property type="component" value="Unassembled WGS sequence"/>
</dbReference>
<comment type="caution">
    <text evidence="2">The sequence shown here is derived from an EMBL/GenBank/DDBJ whole genome shotgun (WGS) entry which is preliminary data.</text>
</comment>
<keyword evidence="3" id="KW-1185">Reference proteome</keyword>
<name>A0A941ANJ8_9BACI</name>
<dbReference type="AlphaFoldDB" id="A0A941ANJ8"/>
<dbReference type="EMBL" id="JAGKSQ010000004">
    <property type="protein sequence ID" value="MBP3951715.1"/>
    <property type="molecule type" value="Genomic_DNA"/>
</dbReference>
<accession>A0A941ANJ8</accession>
<sequence>MNKKTLVYTSIGIMILIISTFIYLIYFSLPASFPSEKQLIEEINSTFPEAEATEIQDVFDVADRQRYVPFKSNETSYGKSFWVWDKYRWRVAYIDSVGEPLLWRINKNDPSSYHIVWNIHPDDQLKEIQFYLTRDRGYSIRENTKETYYPKVQMRQKISFEEEGYGALKIPKDWASFVTTINDTQAVKQSNLDALFTGTSLEQQVFYGWLPYDRANKVAFPSNSVNGNGYSNGDIELDFVMILNEIEVDVQLY</sequence>
<evidence type="ECO:0000313" key="2">
    <source>
        <dbReference type="EMBL" id="MBP3951715.1"/>
    </source>
</evidence>
<keyword evidence="1" id="KW-0812">Transmembrane</keyword>
<dbReference type="RefSeq" id="WP_210597409.1">
    <property type="nucleotide sequence ID" value="NZ_JAGKSQ010000004.1"/>
</dbReference>